<accession>A0A2H5XAU2</accession>
<gene>
    <name evidence="1" type="ORF">HRbin17_00812</name>
</gene>
<comment type="caution">
    <text evidence="1">The sequence shown here is derived from an EMBL/GenBank/DDBJ whole genome shotgun (WGS) entry which is preliminary data.</text>
</comment>
<dbReference type="EMBL" id="BEHT01000008">
    <property type="protein sequence ID" value="GBC98310.1"/>
    <property type="molecule type" value="Genomic_DNA"/>
</dbReference>
<dbReference type="Proteomes" id="UP000236173">
    <property type="component" value="Unassembled WGS sequence"/>
</dbReference>
<protein>
    <submittedName>
        <fullName evidence="1">Uncharacterized protein</fullName>
    </submittedName>
</protein>
<proteinExistence type="predicted"/>
<organism evidence="1 2">
    <name type="scientific">Candidatus Fervidibacter japonicus</name>
    <dbReference type="NCBI Taxonomy" id="2035412"/>
    <lineage>
        <taxon>Bacteria</taxon>
        <taxon>Candidatus Fervidibacterota</taxon>
        <taxon>Candidatus Fervidibacter</taxon>
    </lineage>
</organism>
<evidence type="ECO:0000313" key="1">
    <source>
        <dbReference type="EMBL" id="GBC98310.1"/>
    </source>
</evidence>
<reference evidence="2" key="1">
    <citation type="submission" date="2017-09" db="EMBL/GenBank/DDBJ databases">
        <title>Metaegenomics of thermophilic ammonia-oxidizing enrichment culture.</title>
        <authorList>
            <person name="Kato S."/>
            <person name="Suzuki K."/>
        </authorList>
    </citation>
    <scope>NUCLEOTIDE SEQUENCE [LARGE SCALE GENOMIC DNA]</scope>
</reference>
<name>A0A2H5XAU2_9BACT</name>
<evidence type="ECO:0000313" key="2">
    <source>
        <dbReference type="Proteomes" id="UP000236173"/>
    </source>
</evidence>
<sequence>MSVLDAVTDMLRSTYEQGKWTDGQRFFVQVRAYQNTQVVIRLFNMETGVTYDRIYDLADGIIVAEREKGLGGL</sequence>
<dbReference type="AlphaFoldDB" id="A0A2H5XAU2"/>